<reference evidence="1" key="1">
    <citation type="submission" date="2016-01" db="EMBL/GenBank/DDBJ databases">
        <authorList>
            <person name="Peeters C."/>
        </authorList>
    </citation>
    <scope>NUCLEOTIDE SEQUENCE [LARGE SCALE GENOMIC DNA]</scope>
    <source>
        <strain evidence="1">LMG 29326</strain>
    </source>
</reference>
<organism evidence="1 2">
    <name type="scientific">Caballeronia ptereochthonis</name>
    <dbReference type="NCBI Taxonomy" id="1777144"/>
    <lineage>
        <taxon>Bacteria</taxon>
        <taxon>Pseudomonadati</taxon>
        <taxon>Pseudomonadota</taxon>
        <taxon>Betaproteobacteria</taxon>
        <taxon>Burkholderiales</taxon>
        <taxon>Burkholderiaceae</taxon>
        <taxon>Caballeronia</taxon>
    </lineage>
</organism>
<proteinExistence type="predicted"/>
<dbReference type="AlphaFoldDB" id="A0A158DYN9"/>
<evidence type="ECO:0000313" key="2">
    <source>
        <dbReference type="Proteomes" id="UP000054978"/>
    </source>
</evidence>
<protein>
    <recommendedName>
        <fullName evidence="3">Baseplate J-like protein</fullName>
    </recommendedName>
</protein>
<keyword evidence="2" id="KW-1185">Reference proteome</keyword>
<gene>
    <name evidence="1" type="ORF">AWB83_06134</name>
</gene>
<comment type="caution">
    <text evidence="1">The sequence shown here is derived from an EMBL/GenBank/DDBJ whole genome shotgun (WGS) entry which is preliminary data.</text>
</comment>
<dbReference type="EMBL" id="FCOB02000041">
    <property type="protein sequence ID" value="SAK99732.1"/>
    <property type="molecule type" value="Genomic_DNA"/>
</dbReference>
<dbReference type="STRING" id="1777144.AWB83_06134"/>
<evidence type="ECO:0008006" key="3">
    <source>
        <dbReference type="Google" id="ProtNLM"/>
    </source>
</evidence>
<dbReference type="OrthoDB" id="9027184at2"/>
<dbReference type="Proteomes" id="UP000054978">
    <property type="component" value="Unassembled WGS sequence"/>
</dbReference>
<name>A0A158DYN9_9BURK</name>
<evidence type="ECO:0000313" key="1">
    <source>
        <dbReference type="EMBL" id="SAK99732.1"/>
    </source>
</evidence>
<sequence length="667" mass="70881">MNTLRPDLDSIDFDKLVELGRSLLPKYAPAWTDHNLHDPGITLIELLSWVADAQIYALARMRSDERWAYGALAGVRPRGPIPARGFVWPRAIANSAAADSPFGPGVLLEAQAPVKAERAQMPAFRIRDAVNLTGARLSRMESVLANGVRVDRTRVNEAGQAGFYPFGETPARGDRLVLSFTGPLLAPDVPGTPPRRARDACLALGVNVPVPVNAEVSQTPDTDHAPNGRHRHGDLDVRLAVGPARYELPVRLDGTEGFLRSGVILLGLAQVPAALPDEFVIEMTSRGHGFAGAPRIRQIVLNALPIEQLRTVEDTLAAWSNGLPTQTYELSSGGVCYSAARPAPRVSLVTAGRAARWHAVNDLSEAGPADAVFSFDPQGARVTFGNGVNGRIPAPGATLRVVYDVCDGAAGNLGAGLGWHVTGAPVQNGTSVYGSNPAPIAGGADALDLDTLRRLARRSVRDAHPIVTTDDLEQAVLALEDLRVARAQELRPSAAASAGVPRSEVRTLVAVRARAAGDDPALASESEGWLDAIRRRLVGRMPLGERLRIVAPDYRTLHIQASMRARPGYSTERLAALALDLLTAWLAPVAGTSGRFDPWPLGRAVEVLDVRARLLRIDGVASVVSCALLWDGDATQPVPPASRAFLPLFSAASSVVTVEASAPGARR</sequence>
<dbReference type="RefSeq" id="WP_087049437.1">
    <property type="nucleotide sequence ID" value="NZ_FCOB02000041.1"/>
</dbReference>
<accession>A0A158DYN9</accession>
<dbReference type="InterPro" id="IPR011749">
    <property type="entry name" value="CHP02243"/>
</dbReference>
<dbReference type="NCBIfam" id="TIGR02243">
    <property type="entry name" value="putative baseplate assembly protein"/>
    <property type="match status" value="1"/>
</dbReference>